<dbReference type="RefSeq" id="WP_347324561.1">
    <property type="nucleotide sequence ID" value="NZ_JBCGUH010000003.1"/>
</dbReference>
<comment type="caution">
    <text evidence="1">The sequence shown here is derived from an EMBL/GenBank/DDBJ whole genome shotgun (WGS) entry which is preliminary data.</text>
</comment>
<evidence type="ECO:0000313" key="1">
    <source>
        <dbReference type="EMBL" id="MFD1884922.1"/>
    </source>
</evidence>
<name>A0ABW4RF39_9BACL</name>
<dbReference type="PROSITE" id="PS51257">
    <property type="entry name" value="PROKAR_LIPOPROTEIN"/>
    <property type="match status" value="1"/>
</dbReference>
<reference evidence="2" key="1">
    <citation type="journal article" date="2019" name="Int. J. Syst. Evol. Microbiol.">
        <title>The Global Catalogue of Microorganisms (GCM) 10K type strain sequencing project: providing services to taxonomists for standard genome sequencing and annotation.</title>
        <authorList>
            <consortium name="The Broad Institute Genomics Platform"/>
            <consortium name="The Broad Institute Genome Sequencing Center for Infectious Disease"/>
            <person name="Wu L."/>
            <person name="Ma J."/>
        </authorList>
    </citation>
    <scope>NUCLEOTIDE SEQUENCE [LARGE SCALE GENOMIC DNA]</scope>
    <source>
        <strain evidence="2">CCUG 54950</strain>
    </source>
</reference>
<dbReference type="Proteomes" id="UP001597233">
    <property type="component" value="Unassembled WGS sequence"/>
</dbReference>
<accession>A0ABW4RF39</accession>
<dbReference type="EMBL" id="JBHUEH010000010">
    <property type="protein sequence ID" value="MFD1884922.1"/>
    <property type="molecule type" value="Genomic_DNA"/>
</dbReference>
<keyword evidence="2" id="KW-1185">Reference proteome</keyword>
<proteinExistence type="predicted"/>
<sequence>MKTSLRNITVHDQAFVYWYSSGACFTLNLSAKNNKNSKVTLKFQATPPQEKPYTFWAFYNVTAQYNETETIIHLALPKHIAEILAYLLQERPELWSQGKPQMIDSGWEILEGMGYVEAKPVWVAEW</sequence>
<gene>
    <name evidence="1" type="ORF">ACFSC9_05225</name>
</gene>
<protein>
    <submittedName>
        <fullName evidence="1">Uncharacterized protein</fullName>
    </submittedName>
</protein>
<evidence type="ECO:0000313" key="2">
    <source>
        <dbReference type="Proteomes" id="UP001597233"/>
    </source>
</evidence>
<organism evidence="1 2">
    <name type="scientific">Paenibacillus wenxiniae</name>
    <dbReference type="NCBI Taxonomy" id="1636843"/>
    <lineage>
        <taxon>Bacteria</taxon>
        <taxon>Bacillati</taxon>
        <taxon>Bacillota</taxon>
        <taxon>Bacilli</taxon>
        <taxon>Bacillales</taxon>
        <taxon>Paenibacillaceae</taxon>
        <taxon>Paenibacillus</taxon>
    </lineage>
</organism>